<proteinExistence type="predicted"/>
<evidence type="ECO:0000313" key="3">
    <source>
        <dbReference type="EMBL" id="CAB4756559.1"/>
    </source>
</evidence>
<evidence type="ECO:0000256" key="2">
    <source>
        <dbReference type="SAM" id="Phobius"/>
    </source>
</evidence>
<feature type="compositionally biased region" description="Low complexity" evidence="1">
    <location>
        <begin position="81"/>
        <end position="90"/>
    </location>
</feature>
<feature type="transmembrane region" description="Helical" evidence="2">
    <location>
        <begin position="12"/>
        <end position="35"/>
    </location>
</feature>
<keyword evidence="2" id="KW-1133">Transmembrane helix</keyword>
<sequence>MIDRLRDEDHPVLTGLVALVAVGLVVGLVLGGVALGATRVLGVGGEDTSATASDDVDFFLPKPSPTDGPSGPLITLAPEDGGSSESASTEPEPEETEEAEDAEGEITLTVGQASVGVMQNIDLTGVYPGGEGAVLQVQKFSGGWQDFPVTAVVSNETFATYVQTSTQGVNRFRVVDNDSGVTSNEIKVTVG</sequence>
<dbReference type="EMBL" id="CAEZYQ010000019">
    <property type="protein sequence ID" value="CAB4756559.1"/>
    <property type="molecule type" value="Genomic_DNA"/>
</dbReference>
<keyword evidence="2" id="KW-0812">Transmembrane</keyword>
<reference evidence="3" key="1">
    <citation type="submission" date="2020-05" db="EMBL/GenBank/DDBJ databases">
        <authorList>
            <person name="Chiriac C."/>
            <person name="Salcher M."/>
            <person name="Ghai R."/>
            <person name="Kavagutti S V."/>
        </authorList>
    </citation>
    <scope>NUCLEOTIDE SEQUENCE</scope>
</reference>
<dbReference type="AlphaFoldDB" id="A0A6J6UDJ2"/>
<organism evidence="3">
    <name type="scientific">freshwater metagenome</name>
    <dbReference type="NCBI Taxonomy" id="449393"/>
    <lineage>
        <taxon>unclassified sequences</taxon>
        <taxon>metagenomes</taxon>
        <taxon>ecological metagenomes</taxon>
    </lineage>
</organism>
<evidence type="ECO:0000256" key="1">
    <source>
        <dbReference type="SAM" id="MobiDB-lite"/>
    </source>
</evidence>
<accession>A0A6J6UDJ2</accession>
<protein>
    <submittedName>
        <fullName evidence="3">Unannotated protein</fullName>
    </submittedName>
</protein>
<feature type="region of interest" description="Disordered" evidence="1">
    <location>
        <begin position="46"/>
        <end position="104"/>
    </location>
</feature>
<keyword evidence="2" id="KW-0472">Membrane</keyword>
<gene>
    <name evidence="3" type="ORF">UFOPK2761_02344</name>
</gene>
<name>A0A6J6UDJ2_9ZZZZ</name>
<feature type="compositionally biased region" description="Acidic residues" evidence="1">
    <location>
        <begin position="91"/>
        <end position="104"/>
    </location>
</feature>